<dbReference type="Proteomes" id="UP001341840">
    <property type="component" value="Unassembled WGS sequence"/>
</dbReference>
<proteinExistence type="predicted"/>
<accession>A0ABU6QTX9</accession>
<evidence type="ECO:0000313" key="2">
    <source>
        <dbReference type="Proteomes" id="UP001341840"/>
    </source>
</evidence>
<protein>
    <submittedName>
        <fullName evidence="1">Uncharacterized protein</fullName>
    </submittedName>
</protein>
<dbReference type="EMBL" id="JASCZI010001480">
    <property type="protein sequence ID" value="MED6115048.1"/>
    <property type="molecule type" value="Genomic_DNA"/>
</dbReference>
<evidence type="ECO:0000313" key="1">
    <source>
        <dbReference type="EMBL" id="MED6115048.1"/>
    </source>
</evidence>
<name>A0ABU6QTX9_9FABA</name>
<reference evidence="1 2" key="1">
    <citation type="journal article" date="2023" name="Plants (Basel)">
        <title>Bridging the Gap: Combining Genomics and Transcriptomics Approaches to Understand Stylosanthes scabra, an Orphan Legume from the Brazilian Caatinga.</title>
        <authorList>
            <person name="Ferreira-Neto J.R.C."/>
            <person name="da Silva M.D."/>
            <person name="Binneck E."/>
            <person name="de Melo N.F."/>
            <person name="da Silva R.H."/>
            <person name="de Melo A.L.T.M."/>
            <person name="Pandolfi V."/>
            <person name="Bustamante F.O."/>
            <person name="Brasileiro-Vidal A.C."/>
            <person name="Benko-Iseppon A.M."/>
        </authorList>
    </citation>
    <scope>NUCLEOTIDE SEQUENCE [LARGE SCALE GENOMIC DNA]</scope>
    <source>
        <tissue evidence="1">Leaves</tissue>
    </source>
</reference>
<organism evidence="1 2">
    <name type="scientific">Stylosanthes scabra</name>
    <dbReference type="NCBI Taxonomy" id="79078"/>
    <lineage>
        <taxon>Eukaryota</taxon>
        <taxon>Viridiplantae</taxon>
        <taxon>Streptophyta</taxon>
        <taxon>Embryophyta</taxon>
        <taxon>Tracheophyta</taxon>
        <taxon>Spermatophyta</taxon>
        <taxon>Magnoliopsida</taxon>
        <taxon>eudicotyledons</taxon>
        <taxon>Gunneridae</taxon>
        <taxon>Pentapetalae</taxon>
        <taxon>rosids</taxon>
        <taxon>fabids</taxon>
        <taxon>Fabales</taxon>
        <taxon>Fabaceae</taxon>
        <taxon>Papilionoideae</taxon>
        <taxon>50 kb inversion clade</taxon>
        <taxon>dalbergioids sensu lato</taxon>
        <taxon>Dalbergieae</taxon>
        <taxon>Pterocarpus clade</taxon>
        <taxon>Stylosanthes</taxon>
    </lineage>
</organism>
<gene>
    <name evidence="1" type="ORF">PIB30_086419</name>
</gene>
<comment type="caution">
    <text evidence="1">The sequence shown here is derived from an EMBL/GenBank/DDBJ whole genome shotgun (WGS) entry which is preliminary data.</text>
</comment>
<sequence length="139" mass="15477">MQGFIRLNKDAILVNHKGYGKHKVMTKNSKPAEVNARSRDPDTQSHALIGGPFSLVLIPARSCELERVGARLQIQLRPRVTRPTVSSHGVLHGSCDGMHRGARRCDVDREHPEWDFRTAQLRGGVARERSLTEAFKSGS</sequence>
<keyword evidence="2" id="KW-1185">Reference proteome</keyword>